<evidence type="ECO:0000313" key="1">
    <source>
        <dbReference type="EMBL" id="CAG8677600.1"/>
    </source>
</evidence>
<dbReference type="Proteomes" id="UP000789702">
    <property type="component" value="Unassembled WGS sequence"/>
</dbReference>
<accession>A0ACA9NU95</accession>
<name>A0ACA9NU95_9GLOM</name>
<dbReference type="EMBL" id="CAJVPU010020628">
    <property type="protein sequence ID" value="CAG8677600.1"/>
    <property type="molecule type" value="Genomic_DNA"/>
</dbReference>
<protein>
    <submittedName>
        <fullName evidence="1">10367_t:CDS:1</fullName>
    </submittedName>
</protein>
<reference evidence="1" key="1">
    <citation type="submission" date="2021-06" db="EMBL/GenBank/DDBJ databases">
        <authorList>
            <person name="Kallberg Y."/>
            <person name="Tangrot J."/>
            <person name="Rosling A."/>
        </authorList>
    </citation>
    <scope>NUCLEOTIDE SEQUENCE</scope>
    <source>
        <strain evidence="1">IL203A</strain>
    </source>
</reference>
<feature type="non-terminal residue" evidence="1">
    <location>
        <position position="1"/>
    </location>
</feature>
<gene>
    <name evidence="1" type="ORF">DHETER_LOCUS10480</name>
</gene>
<proteinExistence type="predicted"/>
<sequence length="187" mass="21564">LEPTNSMGVEPEICELLEIEQSNKQDLQISVDTSFLSVEFNNNGEVRRCTFEYTHFGECVSNQVVDLSQQRNRSLGKISCPWHINLSKPKKSAVVIITSIIGEHNHQLQSDIGLYAPKYRKLSSEILEKIEFYITKGKIRSKQMLPLLTSEFPDHIIHKRNLYNAVQKVRRPLNQCQGEAQEFIDYL</sequence>
<keyword evidence="2" id="KW-1185">Reference proteome</keyword>
<organism evidence="1 2">
    <name type="scientific">Dentiscutata heterogama</name>
    <dbReference type="NCBI Taxonomy" id="1316150"/>
    <lineage>
        <taxon>Eukaryota</taxon>
        <taxon>Fungi</taxon>
        <taxon>Fungi incertae sedis</taxon>
        <taxon>Mucoromycota</taxon>
        <taxon>Glomeromycotina</taxon>
        <taxon>Glomeromycetes</taxon>
        <taxon>Diversisporales</taxon>
        <taxon>Gigasporaceae</taxon>
        <taxon>Dentiscutata</taxon>
    </lineage>
</organism>
<comment type="caution">
    <text evidence="1">The sequence shown here is derived from an EMBL/GenBank/DDBJ whole genome shotgun (WGS) entry which is preliminary data.</text>
</comment>
<feature type="non-terminal residue" evidence="1">
    <location>
        <position position="187"/>
    </location>
</feature>
<evidence type="ECO:0000313" key="2">
    <source>
        <dbReference type="Proteomes" id="UP000789702"/>
    </source>
</evidence>